<dbReference type="EMBL" id="PDLM01000002">
    <property type="protein sequence ID" value="RDW84980.1"/>
    <property type="molecule type" value="Genomic_DNA"/>
</dbReference>
<feature type="compositionally biased region" description="Basic and acidic residues" evidence="1">
    <location>
        <begin position="12"/>
        <end position="22"/>
    </location>
</feature>
<comment type="caution">
    <text evidence="2">The sequence shown here is derived from an EMBL/GenBank/DDBJ whole genome shotgun (WGS) entry which is preliminary data.</text>
</comment>
<sequence>MQSAKAAVSDFLSRDGKHDTTVHETVNPAVTNEHVSRTQHNEAQTVVDKEVHQDHYHTTIQPIKDHEVLPEQHSHNLVTVEHRDIKHGDDSHVRERLAIEQAQFKNTSEVGQTQHSSSIAPSVAAEHVHHHIHEIIQPVVQKETIQPSVIHTTIPIHEIHNNVAKFEKTTNIPAMSMEEFKKSGASVQGIERREDSFEGKPEGLGELVNPTNKLGTIGGPGADGTTSMTGDLDPKVGPNRGSVPATSAQDHVTARNDGVTARDKIDTTLSHRQNKSSNVPQETPSTSHTQTPPATGVSKTARFADTETRGSASGTNPVSPTYSTVPTSGSTSSKLDPRVDRVDNNSVHIIPRLEATRAKESETASEKPGLLAKIKNALH</sequence>
<reference evidence="2 3" key="1">
    <citation type="journal article" date="2018" name="IMA Fungus">
        <title>IMA Genome-F 9: Draft genome sequence of Annulohypoxylon stygium, Aspergillus mulundensis, Berkeleyomyces basicola (syn. Thielaviopsis basicola), Ceratocystis smalleyi, two Cercospora beticola strains, Coleophoma cylindrospora, Fusarium fracticaudum, Phialophora cf. hyalina, and Morchella septimelata.</title>
        <authorList>
            <person name="Wingfield B.D."/>
            <person name="Bills G.F."/>
            <person name="Dong Y."/>
            <person name="Huang W."/>
            <person name="Nel W.J."/>
            <person name="Swalarsk-Parry B.S."/>
            <person name="Vaghefi N."/>
            <person name="Wilken P.M."/>
            <person name="An Z."/>
            <person name="de Beer Z.W."/>
            <person name="De Vos L."/>
            <person name="Chen L."/>
            <person name="Duong T.A."/>
            <person name="Gao Y."/>
            <person name="Hammerbacher A."/>
            <person name="Kikkert J.R."/>
            <person name="Li Y."/>
            <person name="Li H."/>
            <person name="Li K."/>
            <person name="Li Q."/>
            <person name="Liu X."/>
            <person name="Ma X."/>
            <person name="Naidoo K."/>
            <person name="Pethybridge S.J."/>
            <person name="Sun J."/>
            <person name="Steenkamp E.T."/>
            <person name="van der Nest M.A."/>
            <person name="van Wyk S."/>
            <person name="Wingfield M.J."/>
            <person name="Xiong C."/>
            <person name="Yue Q."/>
            <person name="Zhang X."/>
        </authorList>
    </citation>
    <scope>NUCLEOTIDE SEQUENCE [LARGE SCALE GENOMIC DNA]</scope>
    <source>
        <strain evidence="2 3">BP6252</strain>
    </source>
</reference>
<dbReference type="AlphaFoldDB" id="A0A3D8SF52"/>
<evidence type="ECO:0008006" key="4">
    <source>
        <dbReference type="Google" id="ProtNLM"/>
    </source>
</evidence>
<evidence type="ECO:0000313" key="3">
    <source>
        <dbReference type="Proteomes" id="UP000256645"/>
    </source>
</evidence>
<name>A0A3D8SF52_9HELO</name>
<feature type="compositionally biased region" description="Polar residues" evidence="1">
    <location>
        <begin position="267"/>
        <end position="293"/>
    </location>
</feature>
<feature type="compositionally biased region" description="Basic and acidic residues" evidence="1">
    <location>
        <begin position="194"/>
        <end position="203"/>
    </location>
</feature>
<feature type="compositionally biased region" description="Basic and acidic residues" evidence="1">
    <location>
        <begin position="354"/>
        <end position="365"/>
    </location>
</feature>
<feature type="region of interest" description="Disordered" evidence="1">
    <location>
        <begin position="1"/>
        <end position="22"/>
    </location>
</feature>
<organism evidence="2 3">
    <name type="scientific">Coleophoma cylindrospora</name>
    <dbReference type="NCBI Taxonomy" id="1849047"/>
    <lineage>
        <taxon>Eukaryota</taxon>
        <taxon>Fungi</taxon>
        <taxon>Dikarya</taxon>
        <taxon>Ascomycota</taxon>
        <taxon>Pezizomycotina</taxon>
        <taxon>Leotiomycetes</taxon>
        <taxon>Helotiales</taxon>
        <taxon>Dermateaceae</taxon>
        <taxon>Coleophoma</taxon>
    </lineage>
</organism>
<dbReference type="PANTHER" id="PTHR38703">
    <property type="entry name" value="CHROMOSOME 8, WHOLE GENOME SHOTGUN SEQUENCE"/>
    <property type="match status" value="1"/>
</dbReference>
<dbReference type="OrthoDB" id="2118965at2759"/>
<accession>A0A3D8SF52</accession>
<feature type="region of interest" description="Disordered" evidence="1">
    <location>
        <begin position="194"/>
        <end position="379"/>
    </location>
</feature>
<protein>
    <recommendedName>
        <fullName evidence="4">Allergen</fullName>
    </recommendedName>
</protein>
<evidence type="ECO:0000313" key="2">
    <source>
        <dbReference type="EMBL" id="RDW84980.1"/>
    </source>
</evidence>
<keyword evidence="3" id="KW-1185">Reference proteome</keyword>
<proteinExistence type="predicted"/>
<dbReference type="Proteomes" id="UP000256645">
    <property type="component" value="Unassembled WGS sequence"/>
</dbReference>
<dbReference type="STRING" id="1849047.A0A3D8SF52"/>
<feature type="compositionally biased region" description="Polar residues" evidence="1">
    <location>
        <begin position="309"/>
        <end position="334"/>
    </location>
</feature>
<dbReference type="PANTHER" id="PTHR38703:SF1">
    <property type="entry name" value="ALLERGEN"/>
    <property type="match status" value="1"/>
</dbReference>
<gene>
    <name evidence="2" type="ORF">BP6252_02570</name>
</gene>
<evidence type="ECO:0000256" key="1">
    <source>
        <dbReference type="SAM" id="MobiDB-lite"/>
    </source>
</evidence>